<protein>
    <submittedName>
        <fullName evidence="1">Uncharacterized protein</fullName>
    </submittedName>
</protein>
<keyword evidence="2" id="KW-1185">Reference proteome</keyword>
<dbReference type="Proteomes" id="UP000032142">
    <property type="component" value="Unassembled WGS sequence"/>
</dbReference>
<gene>
    <name evidence="1" type="ORF">F383_10822</name>
</gene>
<name>A0A0B0NI70_GOSAR</name>
<dbReference type="EMBL" id="KN394555">
    <property type="protein sequence ID" value="KHG10761.1"/>
    <property type="molecule type" value="Genomic_DNA"/>
</dbReference>
<reference evidence="2" key="1">
    <citation type="submission" date="2014-09" db="EMBL/GenBank/DDBJ databases">
        <authorList>
            <person name="Mudge J."/>
            <person name="Ramaraj T."/>
            <person name="Lindquist I.E."/>
            <person name="Bharti A.K."/>
            <person name="Sundararajan A."/>
            <person name="Cameron C.T."/>
            <person name="Woodward J.E."/>
            <person name="May G.D."/>
            <person name="Brubaker C."/>
            <person name="Broadhvest J."/>
            <person name="Wilkins T.A."/>
        </authorList>
    </citation>
    <scope>NUCLEOTIDE SEQUENCE</scope>
    <source>
        <strain evidence="2">cv. AKA8401</strain>
    </source>
</reference>
<organism evidence="1 2">
    <name type="scientific">Gossypium arboreum</name>
    <name type="common">Tree cotton</name>
    <name type="synonym">Gossypium nanking</name>
    <dbReference type="NCBI Taxonomy" id="29729"/>
    <lineage>
        <taxon>Eukaryota</taxon>
        <taxon>Viridiplantae</taxon>
        <taxon>Streptophyta</taxon>
        <taxon>Embryophyta</taxon>
        <taxon>Tracheophyta</taxon>
        <taxon>Spermatophyta</taxon>
        <taxon>Magnoliopsida</taxon>
        <taxon>eudicotyledons</taxon>
        <taxon>Gunneridae</taxon>
        <taxon>Pentapetalae</taxon>
        <taxon>rosids</taxon>
        <taxon>malvids</taxon>
        <taxon>Malvales</taxon>
        <taxon>Malvaceae</taxon>
        <taxon>Malvoideae</taxon>
        <taxon>Gossypium</taxon>
    </lineage>
</organism>
<proteinExistence type="predicted"/>
<evidence type="ECO:0000313" key="1">
    <source>
        <dbReference type="EMBL" id="KHG10761.1"/>
    </source>
</evidence>
<accession>A0A0B0NI70</accession>
<evidence type="ECO:0000313" key="2">
    <source>
        <dbReference type="Proteomes" id="UP000032142"/>
    </source>
</evidence>
<sequence>MLIPQILLLLLL</sequence>